<comment type="caution">
    <text evidence="1">The sequence shown here is derived from an EMBL/GenBank/DDBJ whole genome shotgun (WGS) entry which is preliminary data.</text>
</comment>
<dbReference type="InterPro" id="IPR009282">
    <property type="entry name" value="DUF937"/>
</dbReference>
<accession>A0A4R1CFJ4</accession>
<dbReference type="RefSeq" id="WP_131582208.1">
    <property type="nucleotide sequence ID" value="NZ_SJZJ01000006.1"/>
</dbReference>
<dbReference type="Pfam" id="PF06078">
    <property type="entry name" value="DUF937"/>
    <property type="match status" value="1"/>
</dbReference>
<keyword evidence="2" id="KW-1185">Reference proteome</keyword>
<evidence type="ECO:0000313" key="2">
    <source>
        <dbReference type="Proteomes" id="UP000295453"/>
    </source>
</evidence>
<proteinExistence type="predicted"/>
<name>A0A4R1CFJ4_9ACTN</name>
<evidence type="ECO:0000313" key="1">
    <source>
        <dbReference type="EMBL" id="TCJ30084.1"/>
    </source>
</evidence>
<protein>
    <submittedName>
        <fullName evidence="1">DUF937 domain-containing protein</fullName>
    </submittedName>
</protein>
<gene>
    <name evidence="1" type="ORF">EPD65_05755</name>
</gene>
<dbReference type="OrthoDB" id="3577641at2"/>
<dbReference type="EMBL" id="SJZJ01000006">
    <property type="protein sequence ID" value="TCJ30084.1"/>
    <property type="molecule type" value="Genomic_DNA"/>
</dbReference>
<reference evidence="1 2" key="1">
    <citation type="submission" date="2019-03" db="EMBL/GenBank/DDBJ databases">
        <authorList>
            <person name="Kim M.K.M."/>
        </authorList>
    </citation>
    <scope>NUCLEOTIDE SEQUENCE [LARGE SCALE GENOMIC DNA]</scope>
    <source>
        <strain evidence="1 2">18JY15-6</strain>
    </source>
</reference>
<dbReference type="AlphaFoldDB" id="A0A4R1CFJ4"/>
<sequence length="175" mass="16729">MSDLDALLASLPIDSLAAQTGESPDAVRQAAGVALPALLGGLHANAEGGGLGSLLEALSQHEGGDGTQVDAAEGAQIASHIFGANQEQVINQLGSTGVPSGLLQKLIPLLAPIVMAWIAKQMAGKGAAPSSGGSGDVLGQVLGQVLGGATGGSGGGLAGSILSNVLGGLLGGGRK</sequence>
<organism evidence="1 2">
    <name type="scientific">Nocardioides jejuensis</name>
    <dbReference type="NCBI Taxonomy" id="2502782"/>
    <lineage>
        <taxon>Bacteria</taxon>
        <taxon>Bacillati</taxon>
        <taxon>Actinomycetota</taxon>
        <taxon>Actinomycetes</taxon>
        <taxon>Propionibacteriales</taxon>
        <taxon>Nocardioidaceae</taxon>
        <taxon>Nocardioides</taxon>
    </lineage>
</organism>
<dbReference type="Proteomes" id="UP000295453">
    <property type="component" value="Unassembled WGS sequence"/>
</dbReference>